<dbReference type="KEGG" id="nsr:NS506_06454"/>
<keyword evidence="4" id="KW-1185">Reference proteome</keyword>
<evidence type="ECO:0000313" key="2">
    <source>
        <dbReference type="EMBL" id="APB00490.1"/>
    </source>
</evidence>
<evidence type="ECO:0000313" key="4">
    <source>
        <dbReference type="Proteomes" id="UP000037179"/>
    </source>
</evidence>
<protein>
    <recommendedName>
        <fullName evidence="6">Ankyrin repeat domain-containing protein</fullName>
    </recommendedName>
</protein>
<name>A0ABC9YNJ9_9NOCA</name>
<dbReference type="RefSeq" id="WP_033086095.1">
    <property type="nucleotide sequence ID" value="NZ_AP028458.1"/>
</dbReference>
<dbReference type="AlphaFoldDB" id="A0ABC9YNJ9"/>
<reference evidence="4" key="1">
    <citation type="submission" date="2015-07" db="EMBL/GenBank/DDBJ databases">
        <title>Nocardia seriolae U-1 whole genome shotgun sequence.</title>
        <authorList>
            <person name="Imajoh M."/>
            <person name="Fukumoto Y."/>
            <person name="Sukeda M."/>
            <person name="Yamane J."/>
            <person name="Yamasaki K."/>
            <person name="Shimizu M."/>
            <person name="Ohnishi K."/>
            <person name="Oshima S."/>
        </authorList>
    </citation>
    <scope>NUCLEOTIDE SEQUENCE [LARGE SCALE GENOMIC DNA]</scope>
    <source>
        <strain evidence="4">U-1</strain>
    </source>
</reference>
<reference evidence="3 4" key="2">
    <citation type="journal article" date="2016" name="Genome Announc.">
        <title>Draft Genome Sequence of Erythromycin- and Oxytetracycline-Sensitive Nocardia seriolae Strain U-1 (NBRC 110359).</title>
        <authorList>
            <person name="Imajoh M."/>
            <person name="Sukeda M."/>
            <person name="Shimizu M."/>
            <person name="Yamane J."/>
            <person name="Ohnishi K."/>
            <person name="Oshima S."/>
        </authorList>
    </citation>
    <scope>NUCLEOTIDE SEQUENCE [LARGE SCALE GENOMIC DNA]</scope>
    <source>
        <strain evidence="3 4">U-1</strain>
    </source>
</reference>
<dbReference type="Proteomes" id="UP000180166">
    <property type="component" value="Chromosome"/>
</dbReference>
<proteinExistence type="predicted"/>
<organism evidence="3 4">
    <name type="scientific">Nocardia seriolae</name>
    <dbReference type="NCBI Taxonomy" id="37332"/>
    <lineage>
        <taxon>Bacteria</taxon>
        <taxon>Bacillati</taxon>
        <taxon>Actinomycetota</taxon>
        <taxon>Actinomycetes</taxon>
        <taxon>Mycobacteriales</taxon>
        <taxon>Nocardiaceae</taxon>
        <taxon>Nocardia</taxon>
    </lineage>
</organism>
<dbReference type="GeneID" id="93373654"/>
<sequence>MDEEFPAEWGRTLVGEVSQDPEDGEWLFDGWRVITFPSAEDGRHGHYTAGHVAPDSVAITFGGEIVALGETGGMNPANLYVHDSEYFQFLRLREVLEPGVWATLPWAPFRKGQLLYAWDKFHHYGYFRHPDRPPVPEDYEDPSLPRYPAVMTYGGDWYDFAQQVEREYPLGFRAEPVASFEACLIRAAQDGDLAAVLEQLSLGTNPNVGDEPPGVHTAFCSERDATPVANSLNRRWTEITGALVAAGAHTPDYLAHLYGAPPPRPASTPQPIVIPRIDASPLTRSPRQQTVTSPEPQTGKGIRRWWRRITGR</sequence>
<gene>
    <name evidence="2" type="ORF">NS506_06454</name>
    <name evidence="3" type="ORF">NSK11_contig00012-0072</name>
</gene>
<reference evidence="2 5" key="3">
    <citation type="submission" date="2016-10" db="EMBL/GenBank/DDBJ databases">
        <title>Genome sequence of Nocardia seriolae strain EM150506, isolated from Anguila japonica.</title>
        <authorList>
            <person name="Han H.-J."/>
        </authorList>
    </citation>
    <scope>NUCLEOTIDE SEQUENCE [LARGE SCALE GENOMIC DNA]</scope>
    <source>
        <strain evidence="2 5">EM150506</strain>
    </source>
</reference>
<evidence type="ECO:0000256" key="1">
    <source>
        <dbReference type="SAM" id="MobiDB-lite"/>
    </source>
</evidence>
<dbReference type="EMBL" id="BBYQ01000012">
    <property type="protein sequence ID" value="GAP27037.1"/>
    <property type="molecule type" value="Genomic_DNA"/>
</dbReference>
<evidence type="ECO:0000313" key="5">
    <source>
        <dbReference type="Proteomes" id="UP000180166"/>
    </source>
</evidence>
<dbReference type="EMBL" id="CP017839">
    <property type="protein sequence ID" value="APB00490.1"/>
    <property type="molecule type" value="Genomic_DNA"/>
</dbReference>
<evidence type="ECO:0000313" key="3">
    <source>
        <dbReference type="EMBL" id="GAP27037.1"/>
    </source>
</evidence>
<evidence type="ECO:0008006" key="6">
    <source>
        <dbReference type="Google" id="ProtNLM"/>
    </source>
</evidence>
<dbReference type="Proteomes" id="UP000037179">
    <property type="component" value="Unassembled WGS sequence"/>
</dbReference>
<feature type="region of interest" description="Disordered" evidence="1">
    <location>
        <begin position="280"/>
        <end position="300"/>
    </location>
</feature>
<feature type="compositionally biased region" description="Polar residues" evidence="1">
    <location>
        <begin position="282"/>
        <end position="296"/>
    </location>
</feature>
<accession>A0ABC9YNJ9</accession>